<dbReference type="SMART" id="SM00015">
    <property type="entry name" value="IQ"/>
    <property type="match status" value="2"/>
</dbReference>
<comment type="subunit">
    <text evidence="3">Binds to multiple calmodulin (CaM) in the presence of Ca(2+) and CaM-like proteins.</text>
</comment>
<dbReference type="Pfam" id="PF00612">
    <property type="entry name" value="IQ"/>
    <property type="match status" value="2"/>
</dbReference>
<protein>
    <recommendedName>
        <fullName evidence="5">DUF4005 domain-containing protein</fullName>
    </recommendedName>
</protein>
<evidence type="ECO:0000256" key="2">
    <source>
        <dbReference type="ARBA" id="ARBA00024341"/>
    </source>
</evidence>
<feature type="domain" description="DUF4005" evidence="5">
    <location>
        <begin position="314"/>
        <end position="400"/>
    </location>
</feature>
<dbReference type="PANTHER" id="PTHR32295">
    <property type="entry name" value="IQ-DOMAIN 5-RELATED"/>
    <property type="match status" value="1"/>
</dbReference>
<feature type="region of interest" description="Disordered" evidence="4">
    <location>
        <begin position="368"/>
        <end position="396"/>
    </location>
</feature>
<dbReference type="InterPro" id="IPR000048">
    <property type="entry name" value="IQ_motif_EF-hand-BS"/>
</dbReference>
<accession>A0A7I8KYE0</accession>
<dbReference type="PROSITE" id="PS50096">
    <property type="entry name" value="IQ"/>
    <property type="match status" value="2"/>
</dbReference>
<proteinExistence type="inferred from homology"/>
<dbReference type="PANTHER" id="PTHR32295:SF10">
    <property type="entry name" value="PROTEIN IQ-DOMAIN 25"/>
    <property type="match status" value="1"/>
</dbReference>
<dbReference type="CDD" id="cd23767">
    <property type="entry name" value="IQCD"/>
    <property type="match status" value="1"/>
</dbReference>
<evidence type="ECO:0000256" key="3">
    <source>
        <dbReference type="ARBA" id="ARBA00024378"/>
    </source>
</evidence>
<organism evidence="6 7">
    <name type="scientific">Spirodela intermedia</name>
    <name type="common">Intermediate duckweed</name>
    <dbReference type="NCBI Taxonomy" id="51605"/>
    <lineage>
        <taxon>Eukaryota</taxon>
        <taxon>Viridiplantae</taxon>
        <taxon>Streptophyta</taxon>
        <taxon>Embryophyta</taxon>
        <taxon>Tracheophyta</taxon>
        <taxon>Spermatophyta</taxon>
        <taxon>Magnoliopsida</taxon>
        <taxon>Liliopsida</taxon>
        <taxon>Araceae</taxon>
        <taxon>Lemnoideae</taxon>
        <taxon>Spirodela</taxon>
    </lineage>
</organism>
<evidence type="ECO:0000259" key="5">
    <source>
        <dbReference type="Pfam" id="PF13178"/>
    </source>
</evidence>
<evidence type="ECO:0000313" key="6">
    <source>
        <dbReference type="EMBL" id="CAA7402827.1"/>
    </source>
</evidence>
<dbReference type="InterPro" id="IPR025064">
    <property type="entry name" value="DUF4005"/>
</dbReference>
<dbReference type="OrthoDB" id="1704267at2759"/>
<feature type="region of interest" description="Disordered" evidence="4">
    <location>
        <begin position="242"/>
        <end position="274"/>
    </location>
</feature>
<feature type="compositionally biased region" description="Basic and acidic residues" evidence="4">
    <location>
        <begin position="33"/>
        <end position="51"/>
    </location>
</feature>
<keyword evidence="1" id="KW-0112">Calmodulin-binding</keyword>
<feature type="region of interest" description="Disordered" evidence="4">
    <location>
        <begin position="1"/>
        <end position="58"/>
    </location>
</feature>
<dbReference type="Proteomes" id="UP000663760">
    <property type="component" value="Chromosome 9"/>
</dbReference>
<dbReference type="Pfam" id="PF13178">
    <property type="entry name" value="DUF4005"/>
    <property type="match status" value="1"/>
</dbReference>
<keyword evidence="7" id="KW-1185">Reference proteome</keyword>
<evidence type="ECO:0000256" key="4">
    <source>
        <dbReference type="SAM" id="MobiDB-lite"/>
    </source>
</evidence>
<evidence type="ECO:0000256" key="1">
    <source>
        <dbReference type="ARBA" id="ARBA00022860"/>
    </source>
</evidence>
<dbReference type="GO" id="GO:0005516">
    <property type="term" value="F:calmodulin binding"/>
    <property type="evidence" value="ECO:0007669"/>
    <property type="project" value="UniProtKB-KW"/>
</dbReference>
<feature type="compositionally biased region" description="Basic and acidic residues" evidence="4">
    <location>
        <begin position="14"/>
        <end position="23"/>
    </location>
</feature>
<reference evidence="6" key="1">
    <citation type="submission" date="2020-02" db="EMBL/GenBank/DDBJ databases">
        <authorList>
            <person name="Scholz U."/>
            <person name="Mascher M."/>
            <person name="Fiebig A."/>
        </authorList>
    </citation>
    <scope>NUCLEOTIDE SEQUENCE</scope>
</reference>
<evidence type="ECO:0000313" key="7">
    <source>
        <dbReference type="Proteomes" id="UP000663760"/>
    </source>
</evidence>
<gene>
    <name evidence="6" type="ORF">SI8410_09013505</name>
</gene>
<sequence length="445" mass="49505">MGRATRWLRSLLGGKKDTNESKHNSNAGAATRAGDRVKKRWSFDKSEREQGDVAPVAQAPKEDSAWLQSLYSTNEKEQSKHAIAVAAATAAAADAAVAAAQAAVAVVRLTNQGRGSVFLGGRERWAAMKIQALFRGYLAKKALRALKALVKLQALVRGYLVRKQAAATLHCMQALIRAQSTVRMQRSRNLPVRDPSRLQAEVRPRRSLERFDETRSECAVPTLHSRRLSASLDQAINGFEGSPKIVEIDPGRPKSRNRRPNTPLPDAGDDFLPHTPPLPCQLSSRISSIPDSRKNNPYDFDWSLTGDECRFSTAQSTPRFLNSCVTATVPMPLTPAKSVCGGDGIFRRYQNLSTFPNYMAKTQSFEAKVRSQSAPKQRPEPPGPKRLPLNEMTEPRASLSSVRIHRSCSQVQEAFNFKNAVVGRLDRSADLCREIEREYYLQRRW</sequence>
<comment type="similarity">
    <text evidence="2">Belongs to the IQD family.</text>
</comment>
<dbReference type="Gene3D" id="1.20.5.190">
    <property type="match status" value="1"/>
</dbReference>
<dbReference type="AlphaFoldDB" id="A0A7I8KYE0"/>
<name>A0A7I8KYE0_SPIIN</name>
<dbReference type="EMBL" id="LR746272">
    <property type="protein sequence ID" value="CAA7402827.1"/>
    <property type="molecule type" value="Genomic_DNA"/>
</dbReference>